<feature type="region of interest" description="Disordered" evidence="1">
    <location>
        <begin position="223"/>
        <end position="245"/>
    </location>
</feature>
<proteinExistence type="predicted"/>
<feature type="compositionally biased region" description="Acidic residues" evidence="1">
    <location>
        <begin position="322"/>
        <end position="332"/>
    </location>
</feature>
<organism evidence="2 3">
    <name type="scientific">Prorocentrum cordatum</name>
    <dbReference type="NCBI Taxonomy" id="2364126"/>
    <lineage>
        <taxon>Eukaryota</taxon>
        <taxon>Sar</taxon>
        <taxon>Alveolata</taxon>
        <taxon>Dinophyceae</taxon>
        <taxon>Prorocentrales</taxon>
        <taxon>Prorocentraceae</taxon>
        <taxon>Prorocentrum</taxon>
    </lineage>
</organism>
<comment type="caution">
    <text evidence="2">The sequence shown here is derived from an EMBL/GenBank/DDBJ whole genome shotgun (WGS) entry which is preliminary data.</text>
</comment>
<dbReference type="EMBL" id="CAUYUJ010015471">
    <property type="protein sequence ID" value="CAK0854362.1"/>
    <property type="molecule type" value="Genomic_DNA"/>
</dbReference>
<protein>
    <submittedName>
        <fullName evidence="2">Uncharacterized protein</fullName>
    </submittedName>
</protein>
<feature type="region of interest" description="Disordered" evidence="1">
    <location>
        <begin position="288"/>
        <end position="332"/>
    </location>
</feature>
<keyword evidence="3" id="KW-1185">Reference proteome</keyword>
<gene>
    <name evidence="2" type="ORF">PCOR1329_LOCUS45497</name>
</gene>
<accession>A0ABN9U782</accession>
<dbReference type="Proteomes" id="UP001189429">
    <property type="component" value="Unassembled WGS sequence"/>
</dbReference>
<evidence type="ECO:0000256" key="1">
    <source>
        <dbReference type="SAM" id="MobiDB-lite"/>
    </source>
</evidence>
<evidence type="ECO:0000313" key="2">
    <source>
        <dbReference type="EMBL" id="CAK0854362.1"/>
    </source>
</evidence>
<feature type="non-terminal residue" evidence="2">
    <location>
        <position position="1"/>
    </location>
</feature>
<evidence type="ECO:0000313" key="3">
    <source>
        <dbReference type="Proteomes" id="UP001189429"/>
    </source>
</evidence>
<feature type="region of interest" description="Disordered" evidence="1">
    <location>
        <begin position="43"/>
        <end position="100"/>
    </location>
</feature>
<name>A0ABN9U782_9DINO</name>
<sequence>PPWPKAVRAFGASARSPTWPALAGLPARCWAPTTPDDPALLAMMRAGEQAQRSRMQRQAAQPLAVPRPRPPAEHGPAWRPSGLASSPSKPRDPAPVGGEVREETVPLTADEAEWLSAVAARQGHPGMSSVLQKLLHWANSEPPAAKRKIFLVIRCRRCSAGARGGAKSDHLLALPAEQWQWLQNVKERCGHASVAKTVRIIVDFYMPMCQADPALEEKALRAGRGRKTGRHSDAVGNVDPLRAPRGRRASLQPGQAEVALGGCAVGAGVAEAKGKLSDERAARHWAVASSEGGEADLGGASTVDAFHETDSDATQGGLTEDSAADAWEEPSR</sequence>
<feature type="compositionally biased region" description="Low complexity" evidence="1">
    <location>
        <begin position="49"/>
        <end position="61"/>
    </location>
</feature>
<reference evidence="2" key="1">
    <citation type="submission" date="2023-10" db="EMBL/GenBank/DDBJ databases">
        <authorList>
            <person name="Chen Y."/>
            <person name="Shah S."/>
            <person name="Dougan E. K."/>
            <person name="Thang M."/>
            <person name="Chan C."/>
        </authorList>
    </citation>
    <scope>NUCLEOTIDE SEQUENCE [LARGE SCALE GENOMIC DNA]</scope>
</reference>